<gene>
    <name evidence="1" type="ORF">LOD99_2225</name>
</gene>
<accession>A0AAV7K478</accession>
<protein>
    <submittedName>
        <fullName evidence="1">Tigger transposable element-derived protein 4-like isoform X3</fullName>
    </submittedName>
</protein>
<evidence type="ECO:0000313" key="1">
    <source>
        <dbReference type="EMBL" id="KAI6655390.1"/>
    </source>
</evidence>
<name>A0AAV7K478_9METZ</name>
<comment type="caution">
    <text evidence="1">The sequence shown here is derived from an EMBL/GenBank/DDBJ whole genome shotgun (WGS) entry which is preliminary data.</text>
</comment>
<dbReference type="Proteomes" id="UP001165289">
    <property type="component" value="Unassembled WGS sequence"/>
</dbReference>
<reference evidence="1 2" key="1">
    <citation type="journal article" date="2023" name="BMC Biol.">
        <title>The compact genome of the sponge Oopsacas minuta (Hexactinellida) is lacking key metazoan core genes.</title>
        <authorList>
            <person name="Santini S."/>
            <person name="Schenkelaars Q."/>
            <person name="Jourda C."/>
            <person name="Duchesne M."/>
            <person name="Belahbib H."/>
            <person name="Rocher C."/>
            <person name="Selva M."/>
            <person name="Riesgo A."/>
            <person name="Vervoort M."/>
            <person name="Leys S.P."/>
            <person name="Kodjabachian L."/>
            <person name="Le Bivic A."/>
            <person name="Borchiellini C."/>
            <person name="Claverie J.M."/>
            <person name="Renard E."/>
        </authorList>
    </citation>
    <scope>NUCLEOTIDE SEQUENCE [LARGE SCALE GENOMIC DNA]</scope>
    <source>
        <strain evidence="1">SPO-2</strain>
    </source>
</reference>
<evidence type="ECO:0000313" key="2">
    <source>
        <dbReference type="Proteomes" id="UP001165289"/>
    </source>
</evidence>
<sequence length="120" mass="13380">MTTSKSRNDLAQQEKVKLLKEFEVGGRVTQKSVTVKYGISTSQVSRLASLKDEIFEQFENSGNGMRKGQRNSKEEYVGNALFLWLKQKLTQGPRISGVILRKKATEIALANGSDCIPTDE</sequence>
<dbReference type="Gene3D" id="1.10.10.60">
    <property type="entry name" value="Homeodomain-like"/>
    <property type="match status" value="1"/>
</dbReference>
<organism evidence="1 2">
    <name type="scientific">Oopsacas minuta</name>
    <dbReference type="NCBI Taxonomy" id="111878"/>
    <lineage>
        <taxon>Eukaryota</taxon>
        <taxon>Metazoa</taxon>
        <taxon>Porifera</taxon>
        <taxon>Hexactinellida</taxon>
        <taxon>Hexasterophora</taxon>
        <taxon>Lyssacinosida</taxon>
        <taxon>Leucopsacidae</taxon>
        <taxon>Oopsacas</taxon>
    </lineage>
</organism>
<proteinExistence type="predicted"/>
<dbReference type="AlphaFoldDB" id="A0AAV7K478"/>
<keyword evidence="2" id="KW-1185">Reference proteome</keyword>
<dbReference type="EMBL" id="JAKMXF010000199">
    <property type="protein sequence ID" value="KAI6655390.1"/>
    <property type="molecule type" value="Genomic_DNA"/>
</dbReference>